<evidence type="ECO:0000313" key="1">
    <source>
        <dbReference type="EMBL" id="TMQ51236.1"/>
    </source>
</evidence>
<dbReference type="Proteomes" id="UP000317716">
    <property type="component" value="Unassembled WGS sequence"/>
</dbReference>
<protein>
    <submittedName>
        <fullName evidence="1">Uncharacterized protein</fullName>
    </submittedName>
</protein>
<proteinExistence type="predicted"/>
<organism evidence="1 2">
    <name type="scientific">Eiseniibacteriota bacterium</name>
    <dbReference type="NCBI Taxonomy" id="2212470"/>
    <lineage>
        <taxon>Bacteria</taxon>
        <taxon>Candidatus Eiseniibacteriota</taxon>
    </lineage>
</organism>
<comment type="caution">
    <text evidence="1">The sequence shown here is derived from an EMBL/GenBank/DDBJ whole genome shotgun (WGS) entry which is preliminary data.</text>
</comment>
<accession>A0A538SIP8</accession>
<sequence length="93" mass="10159">MAVTKITSPIATTRNSHLSEMDWNQIDEPGCYLFLDTGQLARVPQEALSPGHSPLLTITSSKATRVAQLSENPAEPISVLRAIAADNDYFVKF</sequence>
<dbReference type="AlphaFoldDB" id="A0A538SIP8"/>
<gene>
    <name evidence="1" type="ORF">E6K72_10685</name>
</gene>
<evidence type="ECO:0000313" key="2">
    <source>
        <dbReference type="Proteomes" id="UP000317716"/>
    </source>
</evidence>
<name>A0A538SIP8_UNCEI</name>
<reference evidence="1 2" key="1">
    <citation type="journal article" date="2019" name="Nat. Microbiol.">
        <title>Mediterranean grassland soil C-N compound turnover is dependent on rainfall and depth, and is mediated by genomically divergent microorganisms.</title>
        <authorList>
            <person name="Diamond S."/>
            <person name="Andeer P.F."/>
            <person name="Li Z."/>
            <person name="Crits-Christoph A."/>
            <person name="Burstein D."/>
            <person name="Anantharaman K."/>
            <person name="Lane K.R."/>
            <person name="Thomas B.C."/>
            <person name="Pan C."/>
            <person name="Northen T.R."/>
            <person name="Banfield J.F."/>
        </authorList>
    </citation>
    <scope>NUCLEOTIDE SEQUENCE [LARGE SCALE GENOMIC DNA]</scope>
    <source>
        <strain evidence="1">WS_2</strain>
    </source>
</reference>
<dbReference type="EMBL" id="VBOS01000384">
    <property type="protein sequence ID" value="TMQ51236.1"/>
    <property type="molecule type" value="Genomic_DNA"/>
</dbReference>